<dbReference type="AlphaFoldDB" id="J4I8X0"/>
<protein>
    <submittedName>
        <fullName evidence="1">Uncharacterized protein</fullName>
    </submittedName>
</protein>
<dbReference type="Proteomes" id="UP000006352">
    <property type="component" value="Unassembled WGS sequence"/>
</dbReference>
<accession>J4I8X0</accession>
<proteinExistence type="predicted"/>
<evidence type="ECO:0000313" key="1">
    <source>
        <dbReference type="EMBL" id="CCM00146.1"/>
    </source>
</evidence>
<dbReference type="InterPro" id="IPR032675">
    <property type="entry name" value="LRR_dom_sf"/>
</dbReference>
<organism evidence="1 2">
    <name type="scientific">Fibroporia radiculosa</name>
    <dbReference type="NCBI Taxonomy" id="599839"/>
    <lineage>
        <taxon>Eukaryota</taxon>
        <taxon>Fungi</taxon>
        <taxon>Dikarya</taxon>
        <taxon>Basidiomycota</taxon>
        <taxon>Agaricomycotina</taxon>
        <taxon>Agaricomycetes</taxon>
        <taxon>Polyporales</taxon>
        <taxon>Fibroporiaceae</taxon>
        <taxon>Fibroporia</taxon>
    </lineage>
</organism>
<dbReference type="HOGENOM" id="CLU_927835_0_0_1"/>
<dbReference type="CDD" id="cd09917">
    <property type="entry name" value="F-box_SF"/>
    <property type="match status" value="1"/>
</dbReference>
<dbReference type="Gene3D" id="3.80.10.10">
    <property type="entry name" value="Ribonuclease Inhibitor"/>
    <property type="match status" value="1"/>
</dbReference>
<dbReference type="RefSeq" id="XP_012179429.1">
    <property type="nucleotide sequence ID" value="XM_012324039.1"/>
</dbReference>
<name>J4I8X0_9APHY</name>
<dbReference type="GeneID" id="24095057"/>
<dbReference type="STRING" id="599839.J4I8X0"/>
<reference evidence="1 2" key="1">
    <citation type="journal article" date="2012" name="Appl. Environ. Microbiol.">
        <title>Short-read sequencing for genomic analysis of the brown rot fungus Fibroporia radiculosa.</title>
        <authorList>
            <person name="Tang J.D."/>
            <person name="Perkins A.D."/>
            <person name="Sonstegard T.S."/>
            <person name="Schroeder S.G."/>
            <person name="Burgess S.C."/>
            <person name="Diehl S.V."/>
        </authorList>
    </citation>
    <scope>NUCLEOTIDE SEQUENCE [LARGE SCALE GENOMIC DNA]</scope>
    <source>
        <strain evidence="1 2">TFFH 294</strain>
    </source>
</reference>
<dbReference type="OrthoDB" id="2757906at2759"/>
<keyword evidence="2" id="KW-1185">Reference proteome</keyword>
<sequence length="309" mass="34469">MSLDTAHQECAGVLQCLRPAHILPLSPPIFPIEICERIIDHLDPTSRNVANRLALLACALTCRRWYPRSRVILLEEVDIGSMTVLVGFARMVTAKPSFGDYVRSIHISNDLAKSEKWPGSRNPLTSFPTMLARKLTNLNTLHLCCMPHWDPAVHSTSTFYWALSEFTCVTSLHLRDIDFPSVNEFAHLIQGLPNLQRLACMGLRWTRYSLDPTVYLRSGSHNCLTHLYLDTSQTLMKDAVEFFVGSEYGAHLVDLRVGRLHVSELGPSGIGSLLQAAGTSLRDVRFNIASVVDADLDDHGTGESKFELL</sequence>
<gene>
    <name evidence="1" type="ORF">FIBRA_02173</name>
</gene>
<dbReference type="SUPFAM" id="SSF52047">
    <property type="entry name" value="RNI-like"/>
    <property type="match status" value="1"/>
</dbReference>
<dbReference type="InParanoid" id="J4I8X0"/>
<dbReference type="EMBL" id="HE796967">
    <property type="protein sequence ID" value="CCM00146.1"/>
    <property type="molecule type" value="Genomic_DNA"/>
</dbReference>
<evidence type="ECO:0000313" key="2">
    <source>
        <dbReference type="Proteomes" id="UP000006352"/>
    </source>
</evidence>